<dbReference type="AlphaFoldDB" id="A0AAD9J4S9"/>
<comment type="caution">
    <text evidence="1">The sequence shown here is derived from an EMBL/GenBank/DDBJ whole genome shotgun (WGS) entry which is preliminary data.</text>
</comment>
<proteinExistence type="predicted"/>
<gene>
    <name evidence="1" type="ORF">LSH36_610g01039</name>
</gene>
<evidence type="ECO:0000313" key="1">
    <source>
        <dbReference type="EMBL" id="KAK2146414.1"/>
    </source>
</evidence>
<dbReference type="Proteomes" id="UP001208570">
    <property type="component" value="Unassembled WGS sequence"/>
</dbReference>
<sequence length="77" mass="8730">WPVTGRHRHRTESPATQTVIVIQVTGAGVRRVIGASVICACNPGTLFSLLYWQEQRLTMNKLEIADWRSYAESCRDK</sequence>
<protein>
    <submittedName>
        <fullName evidence="1">Uncharacterized protein</fullName>
    </submittedName>
</protein>
<reference evidence="1" key="1">
    <citation type="journal article" date="2023" name="Mol. Biol. Evol.">
        <title>Third-Generation Sequencing Reveals the Adaptive Role of the Epigenome in Three Deep-Sea Polychaetes.</title>
        <authorList>
            <person name="Perez M."/>
            <person name="Aroh O."/>
            <person name="Sun Y."/>
            <person name="Lan Y."/>
            <person name="Juniper S.K."/>
            <person name="Young C.R."/>
            <person name="Angers B."/>
            <person name="Qian P.Y."/>
        </authorList>
    </citation>
    <scope>NUCLEOTIDE SEQUENCE</scope>
    <source>
        <strain evidence="1">P08H-3</strain>
    </source>
</reference>
<keyword evidence="2" id="KW-1185">Reference proteome</keyword>
<accession>A0AAD9J4S9</accession>
<name>A0AAD9J4S9_9ANNE</name>
<organism evidence="1 2">
    <name type="scientific">Paralvinella palmiformis</name>
    <dbReference type="NCBI Taxonomy" id="53620"/>
    <lineage>
        <taxon>Eukaryota</taxon>
        <taxon>Metazoa</taxon>
        <taxon>Spiralia</taxon>
        <taxon>Lophotrochozoa</taxon>
        <taxon>Annelida</taxon>
        <taxon>Polychaeta</taxon>
        <taxon>Sedentaria</taxon>
        <taxon>Canalipalpata</taxon>
        <taxon>Terebellida</taxon>
        <taxon>Terebelliformia</taxon>
        <taxon>Alvinellidae</taxon>
        <taxon>Paralvinella</taxon>
    </lineage>
</organism>
<dbReference type="EMBL" id="JAODUP010000610">
    <property type="protein sequence ID" value="KAK2146414.1"/>
    <property type="molecule type" value="Genomic_DNA"/>
</dbReference>
<evidence type="ECO:0000313" key="2">
    <source>
        <dbReference type="Proteomes" id="UP001208570"/>
    </source>
</evidence>
<feature type="non-terminal residue" evidence="1">
    <location>
        <position position="1"/>
    </location>
</feature>